<organism evidence="1 2">
    <name type="scientific">Nitrosomonas communis</name>
    <dbReference type="NCBI Taxonomy" id="44574"/>
    <lineage>
        <taxon>Bacteria</taxon>
        <taxon>Pseudomonadati</taxon>
        <taxon>Pseudomonadota</taxon>
        <taxon>Betaproteobacteria</taxon>
        <taxon>Nitrosomonadales</taxon>
        <taxon>Nitrosomonadaceae</taxon>
        <taxon>Nitrosomonas</taxon>
    </lineage>
</organism>
<evidence type="ECO:0000313" key="2">
    <source>
        <dbReference type="Proteomes" id="UP000183454"/>
    </source>
</evidence>
<evidence type="ECO:0000313" key="1">
    <source>
        <dbReference type="EMBL" id="SDX17752.1"/>
    </source>
</evidence>
<dbReference type="Proteomes" id="UP000183454">
    <property type="component" value="Unassembled WGS sequence"/>
</dbReference>
<proteinExistence type="predicted"/>
<sequence length="59" mass="6788">MFTLIETKFFIQASSNLLFNLINMATADFARDLIAEARFSENAKNIRTRNHLKQVGVKK</sequence>
<protein>
    <submittedName>
        <fullName evidence="1">Uncharacterized protein</fullName>
    </submittedName>
</protein>
<accession>A0A1H2ZJQ7</accession>
<name>A0A1H2ZJQ7_9PROT</name>
<dbReference type="AlphaFoldDB" id="A0A1H2ZJQ7"/>
<gene>
    <name evidence="1" type="ORF">SAMN05421882_10804</name>
</gene>
<dbReference type="EMBL" id="FNNH01000080">
    <property type="protein sequence ID" value="SDX17752.1"/>
    <property type="molecule type" value="Genomic_DNA"/>
</dbReference>
<reference evidence="1 2" key="1">
    <citation type="submission" date="2016-10" db="EMBL/GenBank/DDBJ databases">
        <authorList>
            <person name="de Groot N.N."/>
        </authorList>
    </citation>
    <scope>NUCLEOTIDE SEQUENCE [LARGE SCALE GENOMIC DNA]</scope>
    <source>
        <strain evidence="1 2">Nm110</strain>
    </source>
</reference>